<protein>
    <submittedName>
        <fullName evidence="3">NADPH-dependent ferric siderophore reductase</fullName>
    </submittedName>
</protein>
<evidence type="ECO:0000259" key="2">
    <source>
        <dbReference type="PROSITE" id="PS51384"/>
    </source>
</evidence>
<dbReference type="InterPro" id="IPR039374">
    <property type="entry name" value="SIP_fam"/>
</dbReference>
<dbReference type="Proteomes" id="UP000242502">
    <property type="component" value="Unassembled WGS sequence"/>
</dbReference>
<dbReference type="STRING" id="62101.AB835_13475"/>
<evidence type="ECO:0000313" key="4">
    <source>
        <dbReference type="Proteomes" id="UP000242502"/>
    </source>
</evidence>
<dbReference type="PANTHER" id="PTHR30157">
    <property type="entry name" value="FERRIC REDUCTASE, NADPH-DEPENDENT"/>
    <property type="match status" value="1"/>
</dbReference>
<dbReference type="InterPro" id="IPR017938">
    <property type="entry name" value="Riboflavin_synthase-like_b-brl"/>
</dbReference>
<dbReference type="PROSITE" id="PS51384">
    <property type="entry name" value="FAD_FR"/>
    <property type="match status" value="1"/>
</dbReference>
<organism evidence="3 4">
    <name type="scientific">Candidatus Endobugula sertula</name>
    <name type="common">Bugula neritina bacterial symbiont</name>
    <dbReference type="NCBI Taxonomy" id="62101"/>
    <lineage>
        <taxon>Bacteria</taxon>
        <taxon>Pseudomonadati</taxon>
        <taxon>Pseudomonadota</taxon>
        <taxon>Gammaproteobacteria</taxon>
        <taxon>Cellvibrionales</taxon>
        <taxon>Cellvibrionaceae</taxon>
        <taxon>Candidatus Endobugula</taxon>
    </lineage>
</organism>
<evidence type="ECO:0000313" key="3">
    <source>
        <dbReference type="EMBL" id="ODS22555.1"/>
    </source>
</evidence>
<dbReference type="InterPro" id="IPR039261">
    <property type="entry name" value="FNR_nucleotide-bd"/>
</dbReference>
<name>A0A1D2QLW0_9GAMM</name>
<accession>A0A1D2QLW0</accession>
<gene>
    <name evidence="3" type="ORF">AB835_13475</name>
</gene>
<dbReference type="SUPFAM" id="SSF63380">
    <property type="entry name" value="Riboflavin synthase domain-like"/>
    <property type="match status" value="1"/>
</dbReference>
<dbReference type="Gene3D" id="2.40.30.10">
    <property type="entry name" value="Translation factors"/>
    <property type="match status" value="1"/>
</dbReference>
<sequence>MPNRASRILTIVRKQLLTTNMMRITLGGEALRDFPEGQESAYMKLSFVSKSGKPCVRSYSIRAYDPQALTLTIDFVVHGDNGPASAWAIQSKVGEQIVTNGPGPVKLVSQAADWFLIAGDMTALPAIGVNLETLPQDAQGYAVIEVISADDRQLIEAPSGVQVLWVTNPHPDTPNTILADVVKALDWLEGRPNIWLASEFDTMRNLRRYFKTERGVDRADMYASSYWKMGETDEGHKAAKKRDAEAD</sequence>
<dbReference type="EMBL" id="MDLC01000068">
    <property type="protein sequence ID" value="ODS22555.1"/>
    <property type="molecule type" value="Genomic_DNA"/>
</dbReference>
<dbReference type="CDD" id="cd06193">
    <property type="entry name" value="siderophore_interacting"/>
    <property type="match status" value="1"/>
</dbReference>
<dbReference type="Pfam" id="PF08021">
    <property type="entry name" value="FAD_binding_9"/>
    <property type="match status" value="1"/>
</dbReference>
<proteinExistence type="inferred from homology"/>
<feature type="domain" description="FAD-binding FR-type" evidence="2">
    <location>
        <begin position="4"/>
        <end position="109"/>
    </location>
</feature>
<dbReference type="PANTHER" id="PTHR30157:SF0">
    <property type="entry name" value="NADPH-DEPENDENT FERRIC-CHELATE REDUCTASE"/>
    <property type="match status" value="1"/>
</dbReference>
<dbReference type="Gene3D" id="3.40.50.80">
    <property type="entry name" value="Nucleotide-binding domain of ferredoxin-NADP reductase (FNR) module"/>
    <property type="match status" value="1"/>
</dbReference>
<dbReference type="InterPro" id="IPR013113">
    <property type="entry name" value="SIP_FAD-bd"/>
</dbReference>
<comment type="caution">
    <text evidence="3">The sequence shown here is derived from an EMBL/GenBank/DDBJ whole genome shotgun (WGS) entry which is preliminary data.</text>
</comment>
<dbReference type="InterPro" id="IPR007037">
    <property type="entry name" value="SIP_rossman_dom"/>
</dbReference>
<reference evidence="3 4" key="1">
    <citation type="journal article" date="2016" name="Appl. Environ. Microbiol.">
        <title>Lack of Overt Genome Reduction in the Bryostatin-Producing Bryozoan Symbiont "Candidatus Endobugula sertula".</title>
        <authorList>
            <person name="Miller I.J."/>
            <person name="Vanee N."/>
            <person name="Fong S.S."/>
            <person name="Lim-Fong G.E."/>
            <person name="Kwan J.C."/>
        </authorList>
    </citation>
    <scope>NUCLEOTIDE SEQUENCE [LARGE SCALE GENOMIC DNA]</scope>
    <source>
        <strain evidence="3">AB1-4</strain>
    </source>
</reference>
<comment type="similarity">
    <text evidence="1">Belongs to the SIP oxidoreductase family.</text>
</comment>
<dbReference type="AlphaFoldDB" id="A0A1D2QLW0"/>
<evidence type="ECO:0000256" key="1">
    <source>
        <dbReference type="ARBA" id="ARBA00035644"/>
    </source>
</evidence>
<dbReference type="GO" id="GO:0016491">
    <property type="term" value="F:oxidoreductase activity"/>
    <property type="evidence" value="ECO:0007669"/>
    <property type="project" value="InterPro"/>
</dbReference>
<dbReference type="Pfam" id="PF04954">
    <property type="entry name" value="SIP"/>
    <property type="match status" value="1"/>
</dbReference>
<dbReference type="InterPro" id="IPR017927">
    <property type="entry name" value="FAD-bd_FR_type"/>
</dbReference>